<accession>A0ACB8RY82</accession>
<protein>
    <submittedName>
        <fullName evidence="1">Uncharacterized protein</fullName>
    </submittedName>
</protein>
<reference evidence="1" key="1">
    <citation type="submission" date="2021-02" db="EMBL/GenBank/DDBJ databases">
        <authorList>
            <consortium name="DOE Joint Genome Institute"/>
            <person name="Ahrendt S."/>
            <person name="Looney B.P."/>
            <person name="Miyauchi S."/>
            <person name="Morin E."/>
            <person name="Drula E."/>
            <person name="Courty P.E."/>
            <person name="Chicoki N."/>
            <person name="Fauchery L."/>
            <person name="Kohler A."/>
            <person name="Kuo A."/>
            <person name="Labutti K."/>
            <person name="Pangilinan J."/>
            <person name="Lipzen A."/>
            <person name="Riley R."/>
            <person name="Andreopoulos W."/>
            <person name="He G."/>
            <person name="Johnson J."/>
            <person name="Barry K.W."/>
            <person name="Grigoriev I.V."/>
            <person name="Nagy L."/>
            <person name="Hibbett D."/>
            <person name="Henrissat B."/>
            <person name="Matheny P.B."/>
            <person name="Labbe J."/>
            <person name="Martin F."/>
        </authorList>
    </citation>
    <scope>NUCLEOTIDE SEQUENCE</scope>
    <source>
        <strain evidence="1">FP105234-sp</strain>
    </source>
</reference>
<evidence type="ECO:0000313" key="1">
    <source>
        <dbReference type="EMBL" id="KAI0048872.1"/>
    </source>
</evidence>
<dbReference type="EMBL" id="MU275880">
    <property type="protein sequence ID" value="KAI0048872.1"/>
    <property type="molecule type" value="Genomic_DNA"/>
</dbReference>
<gene>
    <name evidence="1" type="ORF">FA95DRAFT_1677947</name>
</gene>
<evidence type="ECO:0000313" key="2">
    <source>
        <dbReference type="Proteomes" id="UP000814033"/>
    </source>
</evidence>
<sequence length="352" mass="39951">MNFVLPGRIAYPARRTKSLTLSAFAYSRTYNLRNLESYWYGPVSETLTSLVHDLRHAAVIAQPTVWYHDSHTRPRAGRADAENSTQSQNGEGDENAGDESFAFTISFVAPTVTPDFVIYYLRSRYRDPANLPVDPALRQFKDIKMVRAAAPVVIEVKRHCKRAPLVTGTAIPGEEDPQLIRKHVWNAEHQCVKDAPYVFQMYPEQRKIILCAFSGPYWSHRVIWNTGEAPNLTDLPDEDSDSDGEGDEEADEYSEKDAEEPDEESEEELDDEADDDEEDLGDEADEEGDVNLDDYSIAPAAQQLEEEPNLILDDVNWSDFYQLESPQSNRIWYAIHESLGELPSLQGDARWC</sequence>
<keyword evidence="2" id="KW-1185">Reference proteome</keyword>
<name>A0ACB8RY82_9AGAM</name>
<organism evidence="1 2">
    <name type="scientific">Auriscalpium vulgare</name>
    <dbReference type="NCBI Taxonomy" id="40419"/>
    <lineage>
        <taxon>Eukaryota</taxon>
        <taxon>Fungi</taxon>
        <taxon>Dikarya</taxon>
        <taxon>Basidiomycota</taxon>
        <taxon>Agaricomycotina</taxon>
        <taxon>Agaricomycetes</taxon>
        <taxon>Russulales</taxon>
        <taxon>Auriscalpiaceae</taxon>
        <taxon>Auriscalpium</taxon>
    </lineage>
</organism>
<reference evidence="1" key="2">
    <citation type="journal article" date="2022" name="New Phytol.">
        <title>Evolutionary transition to the ectomycorrhizal habit in the genomes of a hyperdiverse lineage of mushroom-forming fungi.</title>
        <authorList>
            <person name="Looney B."/>
            <person name="Miyauchi S."/>
            <person name="Morin E."/>
            <person name="Drula E."/>
            <person name="Courty P.E."/>
            <person name="Kohler A."/>
            <person name="Kuo A."/>
            <person name="LaButti K."/>
            <person name="Pangilinan J."/>
            <person name="Lipzen A."/>
            <person name="Riley R."/>
            <person name="Andreopoulos W."/>
            <person name="He G."/>
            <person name="Johnson J."/>
            <person name="Nolan M."/>
            <person name="Tritt A."/>
            <person name="Barry K.W."/>
            <person name="Grigoriev I.V."/>
            <person name="Nagy L.G."/>
            <person name="Hibbett D."/>
            <person name="Henrissat B."/>
            <person name="Matheny P.B."/>
            <person name="Labbe J."/>
            <person name="Martin F.M."/>
        </authorList>
    </citation>
    <scope>NUCLEOTIDE SEQUENCE</scope>
    <source>
        <strain evidence="1">FP105234-sp</strain>
    </source>
</reference>
<dbReference type="Proteomes" id="UP000814033">
    <property type="component" value="Unassembled WGS sequence"/>
</dbReference>
<proteinExistence type="predicted"/>
<comment type="caution">
    <text evidence="1">The sequence shown here is derived from an EMBL/GenBank/DDBJ whole genome shotgun (WGS) entry which is preliminary data.</text>
</comment>